<gene>
    <name evidence="1" type="ORF">PEV8663_04444</name>
</gene>
<dbReference type="Proteomes" id="UP000220836">
    <property type="component" value="Unassembled WGS sequence"/>
</dbReference>
<dbReference type="EMBL" id="FXYH01000025">
    <property type="protein sequence ID" value="SMX50002.1"/>
    <property type="molecule type" value="Genomic_DNA"/>
</dbReference>
<reference evidence="1 2" key="1">
    <citation type="submission" date="2017-05" db="EMBL/GenBank/DDBJ databases">
        <authorList>
            <person name="Song R."/>
            <person name="Chenine A.L."/>
            <person name="Ruprecht R.M."/>
        </authorList>
    </citation>
    <scope>NUCLEOTIDE SEQUENCE [LARGE SCALE GENOMIC DNA]</scope>
    <source>
        <strain evidence="1 2">CECT 8663</strain>
    </source>
</reference>
<evidence type="ECO:0000313" key="2">
    <source>
        <dbReference type="Proteomes" id="UP000220836"/>
    </source>
</evidence>
<accession>A0A238L6J5</accession>
<proteinExistence type="predicted"/>
<dbReference type="AlphaFoldDB" id="A0A238L6J5"/>
<evidence type="ECO:0000313" key="1">
    <source>
        <dbReference type="EMBL" id="SMX50002.1"/>
    </source>
</evidence>
<name>A0A238L6J5_9RHOB</name>
<organism evidence="1 2">
    <name type="scientific">Pelagimonas varians</name>
    <dbReference type="NCBI Taxonomy" id="696760"/>
    <lineage>
        <taxon>Bacteria</taxon>
        <taxon>Pseudomonadati</taxon>
        <taxon>Pseudomonadota</taxon>
        <taxon>Alphaproteobacteria</taxon>
        <taxon>Rhodobacterales</taxon>
        <taxon>Roseobacteraceae</taxon>
        <taxon>Pelagimonas</taxon>
    </lineage>
</organism>
<protein>
    <submittedName>
        <fullName evidence="1">Uncharacterized protein</fullName>
    </submittedName>
</protein>
<keyword evidence="2" id="KW-1185">Reference proteome</keyword>
<sequence>MSVARVLKVPKTVFVTLGFGESRVDLDLRYWTADRDGSEAAVSSDTVLKSLEIFSRQQYLNSVLTTRTLNSQRCAH</sequence>